<evidence type="ECO:0000259" key="9">
    <source>
        <dbReference type="Pfam" id="PF02687"/>
    </source>
</evidence>
<keyword evidence="5 8" id="KW-0812">Transmembrane</keyword>
<dbReference type="InterPro" id="IPR051447">
    <property type="entry name" value="Lipoprotein-release_system"/>
</dbReference>
<reference evidence="11" key="1">
    <citation type="submission" date="2023-03" db="EMBL/GenBank/DDBJ databases">
        <title>Classification of Bisgaard taxon 6 and taxon 10 as Exercitatus varius gen. nov., spec. nov.</title>
        <authorList>
            <person name="Christensen H."/>
        </authorList>
    </citation>
    <scope>NUCLEOTIDE SEQUENCE</scope>
    <source>
        <strain evidence="11">86116</strain>
    </source>
</reference>
<evidence type="ECO:0000256" key="6">
    <source>
        <dbReference type="ARBA" id="ARBA00022989"/>
    </source>
</evidence>
<feature type="transmembrane region" description="Helical" evidence="8">
    <location>
        <begin position="320"/>
        <end position="346"/>
    </location>
</feature>
<organism evidence="11 12">
    <name type="scientific">Exercitatus varius</name>
    <dbReference type="NCBI Taxonomy" id="67857"/>
    <lineage>
        <taxon>Bacteria</taxon>
        <taxon>Pseudomonadati</taxon>
        <taxon>Pseudomonadota</taxon>
        <taxon>Gammaproteobacteria</taxon>
        <taxon>Pasteurellales</taxon>
        <taxon>Pasteurellaceae</taxon>
        <taxon>Exercitatus</taxon>
    </lineage>
</organism>
<name>A0AAW6QDX2_9PAST</name>
<dbReference type="InterPro" id="IPR025857">
    <property type="entry name" value="MacB_PCD"/>
</dbReference>
<dbReference type="NCBIfam" id="TIGR02212">
    <property type="entry name" value="lolCE"/>
    <property type="match status" value="1"/>
</dbReference>
<evidence type="ECO:0000256" key="2">
    <source>
        <dbReference type="ARBA" id="ARBA00005236"/>
    </source>
</evidence>
<evidence type="ECO:0000256" key="7">
    <source>
        <dbReference type="ARBA" id="ARBA00023136"/>
    </source>
</evidence>
<comment type="caution">
    <text evidence="11">The sequence shown here is derived from an EMBL/GenBank/DDBJ whole genome shotgun (WGS) entry which is preliminary data.</text>
</comment>
<keyword evidence="11" id="KW-0449">Lipoprotein</keyword>
<keyword evidence="4" id="KW-1003">Cell membrane</keyword>
<dbReference type="InterPro" id="IPR003838">
    <property type="entry name" value="ABC3_permease_C"/>
</dbReference>
<dbReference type="GO" id="GO:0042953">
    <property type="term" value="P:lipoprotein transport"/>
    <property type="evidence" value="ECO:0007669"/>
    <property type="project" value="InterPro"/>
</dbReference>
<feature type="transmembrane region" description="Helical" evidence="8">
    <location>
        <begin position="366"/>
        <end position="388"/>
    </location>
</feature>
<dbReference type="Proteomes" id="UP001214976">
    <property type="component" value="Unassembled WGS sequence"/>
</dbReference>
<dbReference type="RefSeq" id="WP_317477367.1">
    <property type="nucleotide sequence ID" value="NZ_JARQTW010000012.1"/>
</dbReference>
<dbReference type="Pfam" id="PF02687">
    <property type="entry name" value="FtsX"/>
    <property type="match status" value="1"/>
</dbReference>
<feature type="domain" description="ABC3 transporter permease C-terminal" evidence="9">
    <location>
        <begin position="277"/>
        <end position="398"/>
    </location>
</feature>
<dbReference type="PANTHER" id="PTHR30489:SF8">
    <property type="entry name" value="LIPOPROTEIN-RELEASING SYSTEM TRANSMEMBRANE PROTEIN LOLC"/>
    <property type="match status" value="1"/>
</dbReference>
<comment type="similarity">
    <text evidence="2">Belongs to the ABC-4 integral membrane protein family. LolC/E subfamily.</text>
</comment>
<dbReference type="AlphaFoldDB" id="A0AAW6QDX2"/>
<dbReference type="GO" id="GO:0044874">
    <property type="term" value="P:lipoprotein localization to outer membrane"/>
    <property type="evidence" value="ECO:0007669"/>
    <property type="project" value="TreeGrafter"/>
</dbReference>
<dbReference type="PANTHER" id="PTHR30489">
    <property type="entry name" value="LIPOPROTEIN-RELEASING SYSTEM TRANSMEMBRANE PROTEIN LOLE"/>
    <property type="match status" value="1"/>
</dbReference>
<protein>
    <submittedName>
        <fullName evidence="11">Lipoprotein-releasing ABC transporter permease subunit</fullName>
    </submittedName>
</protein>
<evidence type="ECO:0000256" key="4">
    <source>
        <dbReference type="ARBA" id="ARBA00022475"/>
    </source>
</evidence>
<keyword evidence="6 8" id="KW-1133">Transmembrane helix</keyword>
<dbReference type="InterPro" id="IPR011925">
    <property type="entry name" value="LolCE_TM"/>
</dbReference>
<sequence>MNLGISLFIALHYWRAKSADRFGRLVTNLASAGIVLGVMALIIVLSVMNGLEQYQKKQVLSDIPHAIVMPKDEARIPRKENRNETFRAYLSENKNILQNVTLINTTNVIYQTVNGVSAGQVIGVQSPTDDKLLSYLNKTQFDSLLPEGEFKLIIGSQLAKKLNVGIGDRVRLMLTENSQYTPFGRVPAQRLFRVSEIYFAENEVSGFESFANIADIGRLMRIKPEEVQGMRLFLKDPFQITELPRIFPENQWKIVDWRTQKGEFFQAVRMEKNMMGLLISLIIMVAVSNIITSLSLMVIDKQGEIAILQTQGLTKRQVRWIFILQGLLVGAVGTVIGAVLGGLITLNLDTILNFINPTGVFLPTEISITQVAVIVAFSLGLALLSTIYPAYRASKIEPAEALRYE</sequence>
<feature type="domain" description="MacB-like periplasmic core" evidence="10">
    <location>
        <begin position="29"/>
        <end position="198"/>
    </location>
</feature>
<feature type="transmembrane region" description="Helical" evidence="8">
    <location>
        <begin position="25"/>
        <end position="48"/>
    </location>
</feature>
<dbReference type="GO" id="GO:0098797">
    <property type="term" value="C:plasma membrane protein complex"/>
    <property type="evidence" value="ECO:0007669"/>
    <property type="project" value="TreeGrafter"/>
</dbReference>
<evidence type="ECO:0000313" key="12">
    <source>
        <dbReference type="Proteomes" id="UP001214976"/>
    </source>
</evidence>
<evidence type="ECO:0000256" key="1">
    <source>
        <dbReference type="ARBA" id="ARBA00004651"/>
    </source>
</evidence>
<evidence type="ECO:0000313" key="11">
    <source>
        <dbReference type="EMBL" id="MDG2950340.1"/>
    </source>
</evidence>
<keyword evidence="3" id="KW-0813">Transport</keyword>
<dbReference type="Pfam" id="PF12704">
    <property type="entry name" value="MacB_PCD"/>
    <property type="match status" value="1"/>
</dbReference>
<dbReference type="EMBL" id="JARQTW010000012">
    <property type="protein sequence ID" value="MDG2950340.1"/>
    <property type="molecule type" value="Genomic_DNA"/>
</dbReference>
<proteinExistence type="inferred from homology"/>
<feature type="transmembrane region" description="Helical" evidence="8">
    <location>
        <begin position="274"/>
        <end position="299"/>
    </location>
</feature>
<evidence type="ECO:0000256" key="3">
    <source>
        <dbReference type="ARBA" id="ARBA00022448"/>
    </source>
</evidence>
<evidence type="ECO:0000256" key="5">
    <source>
        <dbReference type="ARBA" id="ARBA00022692"/>
    </source>
</evidence>
<keyword evidence="7 8" id="KW-0472">Membrane</keyword>
<accession>A0AAW6QDX2</accession>
<gene>
    <name evidence="11" type="ORF">P7M15_07395</name>
</gene>
<evidence type="ECO:0000256" key="8">
    <source>
        <dbReference type="SAM" id="Phobius"/>
    </source>
</evidence>
<evidence type="ECO:0000259" key="10">
    <source>
        <dbReference type="Pfam" id="PF12704"/>
    </source>
</evidence>
<comment type="subcellular location">
    <subcellularLocation>
        <location evidence="1">Cell membrane</location>
        <topology evidence="1">Multi-pass membrane protein</topology>
    </subcellularLocation>
</comment>